<evidence type="ECO:0000313" key="12">
    <source>
        <dbReference type="Proteomes" id="UP001526430"/>
    </source>
</evidence>
<feature type="topological domain" description="Cytoplasmic" evidence="10">
    <location>
        <begin position="1"/>
        <end position="13"/>
    </location>
</feature>
<dbReference type="HAMAP" id="MF_00155">
    <property type="entry name" value="CtaG"/>
    <property type="match status" value="1"/>
</dbReference>
<evidence type="ECO:0000256" key="4">
    <source>
        <dbReference type="ARBA" id="ARBA00015384"/>
    </source>
</evidence>
<organism evidence="11 12">
    <name type="scientific">Sabulicella glaciei</name>
    <dbReference type="NCBI Taxonomy" id="2984948"/>
    <lineage>
        <taxon>Bacteria</taxon>
        <taxon>Pseudomonadati</taxon>
        <taxon>Pseudomonadota</taxon>
        <taxon>Alphaproteobacteria</taxon>
        <taxon>Acetobacterales</taxon>
        <taxon>Acetobacteraceae</taxon>
        <taxon>Sabulicella</taxon>
    </lineage>
</organism>
<evidence type="ECO:0000256" key="2">
    <source>
        <dbReference type="ARBA" id="ARBA00004382"/>
    </source>
</evidence>
<evidence type="ECO:0000256" key="3">
    <source>
        <dbReference type="ARBA" id="ARBA00009620"/>
    </source>
</evidence>
<comment type="function">
    <text evidence="1 10">Exerts its effect at some terminal stage of cytochrome c oxidase synthesis, probably by being involved in the insertion of the copper B into subunit I.</text>
</comment>
<keyword evidence="6 10" id="KW-0735">Signal-anchor</keyword>
<name>A0ABT3NUB1_9PROT</name>
<dbReference type="PANTHER" id="PTHR21320">
    <property type="entry name" value="CYTOCHROME C OXIDASE ASSEMBLY PROTEIN COX11-RELATED"/>
    <property type="match status" value="1"/>
</dbReference>
<keyword evidence="9 10" id="KW-0472">Membrane</keyword>
<evidence type="ECO:0000256" key="9">
    <source>
        <dbReference type="ARBA" id="ARBA00023136"/>
    </source>
</evidence>
<comment type="similarity">
    <text evidence="3 10">Belongs to the COX11/CtaG family.</text>
</comment>
<accession>A0ABT3NUB1</accession>
<evidence type="ECO:0000256" key="10">
    <source>
        <dbReference type="HAMAP-Rule" id="MF_00155"/>
    </source>
</evidence>
<protein>
    <recommendedName>
        <fullName evidence="4 10">Cytochrome c oxidase assembly protein CtaG</fullName>
    </recommendedName>
</protein>
<dbReference type="Gene3D" id="2.60.370.10">
    <property type="entry name" value="Ctag/Cox11"/>
    <property type="match status" value="1"/>
</dbReference>
<evidence type="ECO:0000256" key="6">
    <source>
        <dbReference type="ARBA" id="ARBA00022968"/>
    </source>
</evidence>
<dbReference type="EMBL" id="JAPFQI010000005">
    <property type="protein sequence ID" value="MCW8085753.1"/>
    <property type="molecule type" value="Genomic_DNA"/>
</dbReference>
<comment type="subcellular location">
    <subcellularLocation>
        <location evidence="2 10">Cell inner membrane</location>
        <topology evidence="2 10">Single-pass type II membrane protein</topology>
        <orientation evidence="2 10">Periplasmic side</orientation>
    </subcellularLocation>
</comment>
<dbReference type="RefSeq" id="WP_301589702.1">
    <property type="nucleotide sequence ID" value="NZ_JAPFQI010000005.1"/>
</dbReference>
<dbReference type="Pfam" id="PF04442">
    <property type="entry name" value="CtaG_Cox11"/>
    <property type="match status" value="1"/>
</dbReference>
<evidence type="ECO:0000313" key="11">
    <source>
        <dbReference type="EMBL" id="MCW8085753.1"/>
    </source>
</evidence>
<dbReference type="NCBIfam" id="NF003465">
    <property type="entry name" value="PRK05089.1"/>
    <property type="match status" value="1"/>
</dbReference>
<dbReference type="InterPro" id="IPR007533">
    <property type="entry name" value="Cyt_c_oxidase_assmbl_CtaG"/>
</dbReference>
<dbReference type="PIRSF" id="PIRSF005413">
    <property type="entry name" value="COX11"/>
    <property type="match status" value="1"/>
</dbReference>
<sequence length="203" mass="21881">MPQRLDPQALAKRNRRMLGGAFGVVFGMVGLAYASVPLYDLFCKVTGYGGTPMIGLAAPGAASEAEVTVRFNAATQPGLPWRFAAQQPAIRVKLGEEALAFYTARNSADAPATGISTYNVTPEVVGRYFHKVACFCFEDQTLTPGQSVDMPIAFWVDPRIAEDPVTRDIRTITVSYTFFRSLNDAERSGALANAGAHVGRATR</sequence>
<keyword evidence="8 10" id="KW-0186">Copper</keyword>
<proteinExistence type="inferred from homology"/>
<reference evidence="11 12" key="1">
    <citation type="submission" date="2022-10" db="EMBL/GenBank/DDBJ databases">
        <title>Roseococcus glaciei nov., sp. nov., isolated from glacier.</title>
        <authorList>
            <person name="Liu Q."/>
            <person name="Xin Y.-H."/>
        </authorList>
    </citation>
    <scope>NUCLEOTIDE SEQUENCE [LARGE SCALE GENOMIC DNA]</scope>
    <source>
        <strain evidence="11 12">MDT2-1-1</strain>
    </source>
</reference>
<dbReference type="Proteomes" id="UP001526430">
    <property type="component" value="Unassembled WGS sequence"/>
</dbReference>
<dbReference type="SUPFAM" id="SSF110111">
    <property type="entry name" value="Ctag/Cox11"/>
    <property type="match status" value="1"/>
</dbReference>
<keyword evidence="10" id="KW-0997">Cell inner membrane</keyword>
<keyword evidence="12" id="KW-1185">Reference proteome</keyword>
<gene>
    <name evidence="10" type="primary">ctaG</name>
    <name evidence="11" type="ORF">OF850_08965</name>
</gene>
<dbReference type="PANTHER" id="PTHR21320:SF3">
    <property type="entry name" value="CYTOCHROME C OXIDASE ASSEMBLY PROTEIN COX11, MITOCHONDRIAL-RELATED"/>
    <property type="match status" value="1"/>
</dbReference>
<feature type="topological domain" description="Periplasmic" evidence="10">
    <location>
        <begin position="36"/>
        <end position="203"/>
    </location>
</feature>
<evidence type="ECO:0000256" key="5">
    <source>
        <dbReference type="ARBA" id="ARBA00022692"/>
    </source>
</evidence>
<evidence type="ECO:0000256" key="7">
    <source>
        <dbReference type="ARBA" id="ARBA00022989"/>
    </source>
</evidence>
<evidence type="ECO:0000256" key="1">
    <source>
        <dbReference type="ARBA" id="ARBA00004007"/>
    </source>
</evidence>
<keyword evidence="10" id="KW-1003">Cell membrane</keyword>
<evidence type="ECO:0000256" key="8">
    <source>
        <dbReference type="ARBA" id="ARBA00023008"/>
    </source>
</evidence>
<keyword evidence="7 10" id="KW-1133">Transmembrane helix</keyword>
<dbReference type="InterPro" id="IPR023471">
    <property type="entry name" value="CtaG/Cox11_dom_sf"/>
</dbReference>
<keyword evidence="5 10" id="KW-0812">Transmembrane</keyword>
<comment type="caution">
    <text evidence="11">The sequence shown here is derived from an EMBL/GenBank/DDBJ whole genome shotgun (WGS) entry which is preliminary data.</text>
</comment>